<name>A0AAN6S2T5_9PEZI</name>
<proteinExistence type="predicted"/>
<feature type="compositionally biased region" description="Low complexity" evidence="1">
    <location>
        <begin position="504"/>
        <end position="515"/>
    </location>
</feature>
<evidence type="ECO:0000256" key="1">
    <source>
        <dbReference type="SAM" id="MobiDB-lite"/>
    </source>
</evidence>
<reference evidence="3" key="1">
    <citation type="journal article" date="2023" name="Mol. Phylogenet. Evol.">
        <title>Genome-scale phylogeny and comparative genomics of the fungal order Sordariales.</title>
        <authorList>
            <person name="Hensen N."/>
            <person name="Bonometti L."/>
            <person name="Westerberg I."/>
            <person name="Brannstrom I.O."/>
            <person name="Guillou S."/>
            <person name="Cros-Aarteil S."/>
            <person name="Calhoun S."/>
            <person name="Haridas S."/>
            <person name="Kuo A."/>
            <person name="Mondo S."/>
            <person name="Pangilinan J."/>
            <person name="Riley R."/>
            <person name="LaButti K."/>
            <person name="Andreopoulos B."/>
            <person name="Lipzen A."/>
            <person name="Chen C."/>
            <person name="Yan M."/>
            <person name="Daum C."/>
            <person name="Ng V."/>
            <person name="Clum A."/>
            <person name="Steindorff A."/>
            <person name="Ohm R.A."/>
            <person name="Martin F."/>
            <person name="Silar P."/>
            <person name="Natvig D.O."/>
            <person name="Lalanne C."/>
            <person name="Gautier V."/>
            <person name="Ament-Velasquez S.L."/>
            <person name="Kruys A."/>
            <person name="Hutchinson M.I."/>
            <person name="Powell A.J."/>
            <person name="Barry K."/>
            <person name="Miller A.N."/>
            <person name="Grigoriev I.V."/>
            <person name="Debuchy R."/>
            <person name="Gladieux P."/>
            <person name="Hiltunen Thoren M."/>
            <person name="Johannesson H."/>
        </authorList>
    </citation>
    <scope>NUCLEOTIDE SEQUENCE [LARGE SCALE GENOMIC DNA]</scope>
    <source>
        <strain evidence="3">CBS 340.73</strain>
    </source>
</reference>
<evidence type="ECO:0000313" key="2">
    <source>
        <dbReference type="EMBL" id="KAK3939032.1"/>
    </source>
</evidence>
<feature type="compositionally biased region" description="Polar residues" evidence="1">
    <location>
        <begin position="493"/>
        <end position="503"/>
    </location>
</feature>
<comment type="caution">
    <text evidence="2">The sequence shown here is derived from an EMBL/GenBank/DDBJ whole genome shotgun (WGS) entry which is preliminary data.</text>
</comment>
<feature type="region of interest" description="Disordered" evidence="1">
    <location>
        <begin position="380"/>
        <end position="569"/>
    </location>
</feature>
<gene>
    <name evidence="2" type="ORF">QBC46DRAFT_388927</name>
</gene>
<dbReference type="EMBL" id="MU853818">
    <property type="protein sequence ID" value="KAK3939032.1"/>
    <property type="molecule type" value="Genomic_DNA"/>
</dbReference>
<dbReference type="SUPFAM" id="SSF82171">
    <property type="entry name" value="DPP6 N-terminal domain-like"/>
    <property type="match status" value="1"/>
</dbReference>
<feature type="compositionally biased region" description="Polar residues" evidence="1">
    <location>
        <begin position="524"/>
        <end position="536"/>
    </location>
</feature>
<organism evidence="2 3">
    <name type="scientific">Diplogelasinospora grovesii</name>
    <dbReference type="NCBI Taxonomy" id="303347"/>
    <lineage>
        <taxon>Eukaryota</taxon>
        <taxon>Fungi</taxon>
        <taxon>Dikarya</taxon>
        <taxon>Ascomycota</taxon>
        <taxon>Pezizomycotina</taxon>
        <taxon>Sordariomycetes</taxon>
        <taxon>Sordariomycetidae</taxon>
        <taxon>Sordariales</taxon>
        <taxon>Diplogelasinosporaceae</taxon>
        <taxon>Diplogelasinospora</taxon>
    </lineage>
</organism>
<feature type="compositionally biased region" description="Polar residues" evidence="1">
    <location>
        <begin position="418"/>
        <end position="434"/>
    </location>
</feature>
<accession>A0AAN6S2T5</accession>
<evidence type="ECO:0000313" key="3">
    <source>
        <dbReference type="Proteomes" id="UP001303473"/>
    </source>
</evidence>
<keyword evidence="3" id="KW-1185">Reference proteome</keyword>
<feature type="region of interest" description="Disordered" evidence="1">
    <location>
        <begin position="613"/>
        <end position="645"/>
    </location>
</feature>
<protein>
    <submittedName>
        <fullName evidence="2">Uncharacterized protein</fullName>
    </submittedName>
</protein>
<feature type="compositionally biased region" description="Polar residues" evidence="1">
    <location>
        <begin position="380"/>
        <end position="389"/>
    </location>
</feature>
<sequence length="1022" mass="112113">MAASLIATIWELLDGRKDVGNLILELIGHHGLSMVNVLDGSPIALHGFTRQLLVRLKIILDHALSHFVLRDLATTSASDIPLRKDFLYEITILLLQFANRIESPERIGTNDYVLQRGLLFSTFLAAFRVVCLCTSPLTFEEEDALRQKTATLCQTWESHQSLSEVENLVLYFLVPATLDQIQDRCGRFIIKKVACGRFDPDSYQQGRTPFCVHPTTPQYRADSLRSCQGYFQSALGNLDQGNWVEVFWTLHDVSWAVMDASVRARDDYPSRHVTSAIGDLRGAVLAMARDAKSGSRGETLSNYFADAIAHTYANTDVLLPASVMAADQRQSIATETSEFATYLAERDRTLSDQYRTAPSAQRNVAQALEERLDSAISDIQRTDSSASSSYDHRPTAPRTGQTFSHVRPPPHFPRRPENLSTSSTALNATRSLQTEPEEPWRNGQDHGWMQGAGYARQESSIHARSPPIAEETFPGPPPRSYDTQPVYNPYPSPTSARPQQYDVSSPTPTSSSTSPFPLAREGTFTPSSQQTRTPLSPRSEWSYPTLPLQHRSTPPPPLPSYPSYLPNSSAHAVDTGLQVVVDYQPPPGYPPQQTSPITQPLSATEPYARPLTAAPSISSKSSKDKSGGFFGFGRAGKRSSTTPKAPPVPEDLCFCFSAVGTSLLLWKRKSPDYIVKLDWPFHEGQKLNLRASSSYTPSEEANTISVKFVEGGNLLTAVVVTEGTLSKLLTYDPTGRRNELVIDRLTNAVPTALAVSRDDSKVAVCCGANVDLYRVVNGVASLLSPLRAHNKVNNTPTPGGNRRVQKVNFSVDSSYLVVATQEYDSSQRCLVYVSFWSCGPVPGSQAALLAELDPVYLSVGYGDDTGLTGIFCYVDPGGTHVNSRIFLTAATTKRYPSVLMVNREAQRHHITLTLNDYHVDAAAQASGSGSRCVFKSGKHELGTLDIRSGHSEPIANFGNDRKGLNIQQEAMAVAFPKEGFALAFWRGKNGELVLKQVDIAQKPATSSTMALKDVYLQVVSQM</sequence>
<dbReference type="Proteomes" id="UP001303473">
    <property type="component" value="Unassembled WGS sequence"/>
</dbReference>
<dbReference type="AlphaFoldDB" id="A0AAN6S2T5"/>